<protein>
    <submittedName>
        <fullName evidence="2">Uncharacterized protein</fullName>
    </submittedName>
</protein>
<accession>A0A6J5CQC4</accession>
<feature type="region of interest" description="Disordered" evidence="1">
    <location>
        <begin position="151"/>
        <end position="171"/>
    </location>
</feature>
<evidence type="ECO:0000313" key="3">
    <source>
        <dbReference type="Proteomes" id="UP000494249"/>
    </source>
</evidence>
<evidence type="ECO:0000256" key="1">
    <source>
        <dbReference type="SAM" id="MobiDB-lite"/>
    </source>
</evidence>
<name>A0A6J5CQC4_9BURK</name>
<dbReference type="Proteomes" id="UP000494249">
    <property type="component" value="Unassembled WGS sequence"/>
</dbReference>
<sequence length="171" mass="19299">MALFVANLTKQLFQLHFWVERVSRPVVVEIPPGQQKSIYQEGSRADHESIVNQHRMYGLIPVAEIDSTGGFIGQCYQFDKPIPLDRLVDGMANNEDALVDQALQVRKESAAAADDLLRRAAQETDSKIAEFAVELEEVEQKGVEQQINEVITVGDEKPVQSERRRGRPRRS</sequence>
<feature type="compositionally biased region" description="Basic and acidic residues" evidence="1">
    <location>
        <begin position="154"/>
        <end position="163"/>
    </location>
</feature>
<organism evidence="2 3">
    <name type="scientific">Paraburkholderia phenoliruptrix</name>
    <dbReference type="NCBI Taxonomy" id="252970"/>
    <lineage>
        <taxon>Bacteria</taxon>
        <taxon>Pseudomonadati</taxon>
        <taxon>Pseudomonadota</taxon>
        <taxon>Betaproteobacteria</taxon>
        <taxon>Burkholderiales</taxon>
        <taxon>Burkholderiaceae</taxon>
        <taxon>Paraburkholderia</taxon>
    </lineage>
</organism>
<dbReference type="RefSeq" id="WP_035479829.1">
    <property type="nucleotide sequence ID" value="NZ_CADFGL010000063.1"/>
</dbReference>
<proteinExistence type="predicted"/>
<gene>
    <name evidence="2" type="ORF">LMG22037_06455</name>
</gene>
<dbReference type="AlphaFoldDB" id="A0A6J5CQC4"/>
<reference evidence="2 3" key="1">
    <citation type="submission" date="2020-04" db="EMBL/GenBank/DDBJ databases">
        <authorList>
            <person name="De Canck E."/>
        </authorList>
    </citation>
    <scope>NUCLEOTIDE SEQUENCE [LARGE SCALE GENOMIC DNA]</scope>
    <source>
        <strain evidence="2 3">LMG 22037</strain>
    </source>
</reference>
<evidence type="ECO:0000313" key="2">
    <source>
        <dbReference type="EMBL" id="CAB3741095.1"/>
    </source>
</evidence>
<dbReference type="EMBL" id="CADIKB010000069">
    <property type="protein sequence ID" value="CAB3741095.1"/>
    <property type="molecule type" value="Genomic_DNA"/>
</dbReference>